<proteinExistence type="predicted"/>
<protein>
    <submittedName>
        <fullName evidence="2">Uncharacterized protein</fullName>
    </submittedName>
</protein>
<dbReference type="Proteomes" id="UP000325797">
    <property type="component" value="Chromosome"/>
</dbReference>
<feature type="region of interest" description="Disordered" evidence="1">
    <location>
        <begin position="98"/>
        <end position="130"/>
    </location>
</feature>
<evidence type="ECO:0000256" key="1">
    <source>
        <dbReference type="SAM" id="MobiDB-lite"/>
    </source>
</evidence>
<organism evidence="2 3">
    <name type="scientific">Hypericibacter adhaerens</name>
    <dbReference type="NCBI Taxonomy" id="2602016"/>
    <lineage>
        <taxon>Bacteria</taxon>
        <taxon>Pseudomonadati</taxon>
        <taxon>Pseudomonadota</taxon>
        <taxon>Alphaproteobacteria</taxon>
        <taxon>Rhodospirillales</taxon>
        <taxon>Dongiaceae</taxon>
        <taxon>Hypericibacter</taxon>
    </lineage>
</organism>
<gene>
    <name evidence="2" type="ORF">FRZ61_37460</name>
</gene>
<name>A0A5J6N2Q9_9PROT</name>
<keyword evidence="3" id="KW-1185">Reference proteome</keyword>
<accession>A0A5J6N2Q9</accession>
<dbReference type="RefSeq" id="WP_151119145.1">
    <property type="nucleotide sequence ID" value="NZ_CP042582.1"/>
</dbReference>
<evidence type="ECO:0000313" key="3">
    <source>
        <dbReference type="Proteomes" id="UP000325797"/>
    </source>
</evidence>
<sequence length="130" mass="14219">MTENDSRRSPPRRQRDATADSESNEQYVRRLARNRCRVAMRALAGVARDTASPPAARITAAMNIIDWALGAVPGKESAAARTAGQRAASEQVVRLAWMDSKNQKPAAAKKPRGEAGKPRTAQVPENRKDR</sequence>
<evidence type="ECO:0000313" key="2">
    <source>
        <dbReference type="EMBL" id="QEX23807.1"/>
    </source>
</evidence>
<dbReference type="EMBL" id="CP042582">
    <property type="protein sequence ID" value="QEX23807.1"/>
    <property type="molecule type" value="Genomic_DNA"/>
</dbReference>
<dbReference type="KEGG" id="hadh:FRZ61_37460"/>
<feature type="region of interest" description="Disordered" evidence="1">
    <location>
        <begin position="1"/>
        <end position="28"/>
    </location>
</feature>
<dbReference type="AlphaFoldDB" id="A0A5J6N2Q9"/>
<feature type="compositionally biased region" description="Basic and acidic residues" evidence="1">
    <location>
        <begin position="1"/>
        <end position="18"/>
    </location>
</feature>
<reference evidence="2 3" key="1">
    <citation type="submission" date="2019-08" db="EMBL/GenBank/DDBJ databases">
        <title>Hyperibacter terrae gen. nov., sp. nov. and Hyperibacter viscosus sp. nov., two new members in the family Rhodospirillaceae isolated from the rhizosphere of Hypericum perforatum.</title>
        <authorList>
            <person name="Noviana Z."/>
        </authorList>
    </citation>
    <scope>NUCLEOTIDE SEQUENCE [LARGE SCALE GENOMIC DNA]</scope>
    <source>
        <strain evidence="2 3">R5959</strain>
    </source>
</reference>